<evidence type="ECO:0000256" key="2">
    <source>
        <dbReference type="ARBA" id="ARBA00022737"/>
    </source>
</evidence>
<gene>
    <name evidence="6" type="ORF">IPH26_12765</name>
</gene>
<evidence type="ECO:0000256" key="3">
    <source>
        <dbReference type="PROSITE-ProRule" id="PRU00221"/>
    </source>
</evidence>
<feature type="repeat" description="WD" evidence="3">
    <location>
        <begin position="649"/>
        <end position="680"/>
    </location>
</feature>
<organism evidence="6 7">
    <name type="scientific">Candidatus Methylophosphatis roskildensis</name>
    <dbReference type="NCBI Taxonomy" id="2899263"/>
    <lineage>
        <taxon>Bacteria</taxon>
        <taxon>Pseudomonadati</taxon>
        <taxon>Pseudomonadota</taxon>
        <taxon>Betaproteobacteria</taxon>
        <taxon>Nitrosomonadales</taxon>
        <taxon>Sterolibacteriaceae</taxon>
        <taxon>Candidatus Methylophosphatis</taxon>
    </lineage>
</organism>
<reference evidence="6" key="1">
    <citation type="submission" date="2020-10" db="EMBL/GenBank/DDBJ databases">
        <title>Connecting structure to function with the recovery of over 1000 high-quality activated sludge metagenome-assembled genomes encoding full-length rRNA genes using long-read sequencing.</title>
        <authorList>
            <person name="Singleton C.M."/>
            <person name="Petriglieri F."/>
            <person name="Kristensen J.M."/>
            <person name="Kirkegaard R.H."/>
            <person name="Michaelsen T.Y."/>
            <person name="Andersen M.H."/>
            <person name="Karst S.M."/>
            <person name="Dueholm M.S."/>
            <person name="Nielsen P.H."/>
            <person name="Albertsen M."/>
        </authorList>
    </citation>
    <scope>NUCLEOTIDE SEQUENCE</scope>
    <source>
        <strain evidence="6">Bjer_18-Q3-R1-45_BAT3C.347</strain>
    </source>
</reference>
<sequence length="1092" mass="117999">MLEAILATLQRDETPAAAGASKPSYRWPAAWDFSAYMAHKGKDFVGRNWLFRDIDAWLAQPAPRALLIRADFGVGKSAIMAELVRRNPEGAIVGWHFCQHDTQDTLNPVTFVRSLAAQFATALPGYRTLVEADAALQDGLDRAGEDSASAFEAAIVAPLARIEPPNGARLLVIDALDEALELDAAAARRHGSIIRLLANKAGRLPDWLRLLVTSRNNPDVIRPLSTFGLKEIDAENIANQADLRDYALLRCLREPLAARLCETNRSAEEIADLLRDKSLGKFLYTIRALDDLENGNISPDDLAGLPPGMDGFYLDAFERRFARAGRNYDEARDLLGVLALAKEPLPLATLAEILGQPEAALQAVRRLLPDFIRLRGKLWAFDHFSLAEWLTGVGDDGFARAGDYAVDVAAAAERFHAWASDKIRQGKAHESAYLVRHLAAHLGDTNERRDVFRKLMLTSYDWLAERLRLAGADALIADCAHLGDAPEAPSLRALFCSSAHVLRRHTDQLPAQLLGRIRSLGKADNPLAELLAATKTWLDRRPTDPNHPILLPTTGSLRISASQIARFEGHTDSVSTLVALADGRLASGSDDGTVRLWDPEGMGEPRVFEGHTGGVKSLVALADGRLASGSDDNTVRLWEPAGVREPRILVGHTSLVTSLVALADGRLASASFDGTVRLWDPDGVGEPRVLEGHTNWVTSLVSLADGRLASGSDDGTVRLWDPEGVREPRVLEGHTREVTSLVALADGRLASGSVDGTVRLWDPDGVREPRVLEGHTNWVTSLVSLADGRLASASWDGTVRLWDPEGVREPRVLEGHRFWVTSLVALADGRLASASDDNTVRLWDPEGVHEPRVLGGHTRQVTSLVALADGRLASGSVDGTARLWDPDGVREPRVLEGHRFWVTSLVALADGRIASASGDGTVRLWDPEGMGEPRILKRHTREVTSLVALADGRLASGSDDGTVRLWDPEGVHEPRVLEGHTGRVTSLVALADARLASGSADNTVRLWDLEGVREPRVLEGHMNSVTSLVALADGRLASASKDGAVRLWDTRFGRQIALFVADAAISALAAAGADTLAAGDATGAVHFLKLDP</sequence>
<dbReference type="PROSITE" id="PS50082">
    <property type="entry name" value="WD_REPEATS_2"/>
    <property type="match status" value="12"/>
</dbReference>
<accession>A0A9D7E400</accession>
<dbReference type="PRINTS" id="PR00320">
    <property type="entry name" value="GPROTEINBRPT"/>
</dbReference>
<feature type="domain" description="TEP-1 C-terminal beta-propeller" evidence="5">
    <location>
        <begin position="1021"/>
        <end position="1089"/>
    </location>
</feature>
<dbReference type="SMART" id="SM00320">
    <property type="entry name" value="WD40"/>
    <property type="match status" value="12"/>
</dbReference>
<dbReference type="Pfam" id="PF24883">
    <property type="entry name" value="NPHP3_N"/>
    <property type="match status" value="1"/>
</dbReference>
<dbReference type="SUPFAM" id="SSF50978">
    <property type="entry name" value="WD40 repeat-like"/>
    <property type="match status" value="2"/>
</dbReference>
<dbReference type="EMBL" id="JADJEV010000003">
    <property type="protein sequence ID" value="MBK6973769.1"/>
    <property type="molecule type" value="Genomic_DNA"/>
</dbReference>
<dbReference type="InterPro" id="IPR056884">
    <property type="entry name" value="NPHP3-like_N"/>
</dbReference>
<dbReference type="CDD" id="cd00200">
    <property type="entry name" value="WD40"/>
    <property type="match status" value="2"/>
</dbReference>
<evidence type="ECO:0000256" key="1">
    <source>
        <dbReference type="ARBA" id="ARBA00022574"/>
    </source>
</evidence>
<dbReference type="Pfam" id="PF25048">
    <property type="entry name" value="Beta-prop_TEP1_C"/>
    <property type="match status" value="1"/>
</dbReference>
<evidence type="ECO:0000259" key="5">
    <source>
        <dbReference type="Pfam" id="PF25048"/>
    </source>
</evidence>
<keyword evidence="1 3" id="KW-0853">WD repeat</keyword>
<dbReference type="Pfam" id="PF00400">
    <property type="entry name" value="WD40"/>
    <property type="match status" value="11"/>
</dbReference>
<dbReference type="InterPro" id="IPR056828">
    <property type="entry name" value="Beta-prop_TEP1_C"/>
</dbReference>
<dbReference type="AlphaFoldDB" id="A0A9D7E400"/>
<feature type="domain" description="Nephrocystin 3-like N-terminal" evidence="4">
    <location>
        <begin position="48"/>
        <end position="215"/>
    </location>
</feature>
<evidence type="ECO:0000313" key="6">
    <source>
        <dbReference type="EMBL" id="MBK6973769.1"/>
    </source>
</evidence>
<feature type="repeat" description="WD" evidence="3">
    <location>
        <begin position="813"/>
        <end position="844"/>
    </location>
</feature>
<feature type="repeat" description="WD" evidence="3">
    <location>
        <begin position="936"/>
        <end position="967"/>
    </location>
</feature>
<feature type="repeat" description="WD" evidence="3">
    <location>
        <begin position="854"/>
        <end position="885"/>
    </location>
</feature>
<dbReference type="PROSITE" id="PS00678">
    <property type="entry name" value="WD_REPEATS_1"/>
    <property type="match status" value="2"/>
</dbReference>
<feature type="repeat" description="WD" evidence="3">
    <location>
        <begin position="690"/>
        <end position="721"/>
    </location>
</feature>
<dbReference type="InterPro" id="IPR036322">
    <property type="entry name" value="WD40_repeat_dom_sf"/>
</dbReference>
<feature type="repeat" description="WD" evidence="3">
    <location>
        <begin position="567"/>
        <end position="598"/>
    </location>
</feature>
<feature type="repeat" description="WD" evidence="3">
    <location>
        <begin position="1018"/>
        <end position="1058"/>
    </location>
</feature>
<dbReference type="InterPro" id="IPR019775">
    <property type="entry name" value="WD40_repeat_CS"/>
</dbReference>
<comment type="caution">
    <text evidence="6">The sequence shown here is derived from an EMBL/GenBank/DDBJ whole genome shotgun (WGS) entry which is preliminary data.</text>
</comment>
<name>A0A9D7E400_9PROT</name>
<dbReference type="Proteomes" id="UP000807785">
    <property type="component" value="Unassembled WGS sequence"/>
</dbReference>
<feature type="repeat" description="WD" evidence="3">
    <location>
        <begin position="977"/>
        <end position="1017"/>
    </location>
</feature>
<keyword evidence="2" id="KW-0677">Repeat</keyword>
<proteinExistence type="predicted"/>
<evidence type="ECO:0000259" key="4">
    <source>
        <dbReference type="Pfam" id="PF24883"/>
    </source>
</evidence>
<dbReference type="PROSITE" id="PS50294">
    <property type="entry name" value="WD_REPEATS_REGION"/>
    <property type="match status" value="12"/>
</dbReference>
<dbReference type="Gene3D" id="2.130.10.10">
    <property type="entry name" value="YVTN repeat-like/Quinoprotein amine dehydrogenase"/>
    <property type="match status" value="6"/>
</dbReference>
<dbReference type="InterPro" id="IPR001680">
    <property type="entry name" value="WD40_rpt"/>
</dbReference>
<feature type="repeat" description="WD" evidence="3">
    <location>
        <begin position="731"/>
        <end position="762"/>
    </location>
</feature>
<dbReference type="InterPro" id="IPR020472">
    <property type="entry name" value="WD40_PAC1"/>
</dbReference>
<feature type="repeat" description="WD" evidence="3">
    <location>
        <begin position="895"/>
        <end position="926"/>
    </location>
</feature>
<feature type="repeat" description="WD" evidence="3">
    <location>
        <begin position="608"/>
        <end position="639"/>
    </location>
</feature>
<dbReference type="InterPro" id="IPR050349">
    <property type="entry name" value="WD_LIS1/nudF_dynein_reg"/>
</dbReference>
<dbReference type="SUPFAM" id="SSF50960">
    <property type="entry name" value="TolB, C-terminal domain"/>
    <property type="match status" value="1"/>
</dbReference>
<dbReference type="PANTHER" id="PTHR44129">
    <property type="entry name" value="WD REPEAT-CONTAINING PROTEIN POP1"/>
    <property type="match status" value="1"/>
</dbReference>
<feature type="repeat" description="WD" evidence="3">
    <location>
        <begin position="772"/>
        <end position="803"/>
    </location>
</feature>
<protein>
    <submittedName>
        <fullName evidence="6">Uncharacterized protein</fullName>
    </submittedName>
</protein>
<evidence type="ECO:0000313" key="7">
    <source>
        <dbReference type="Proteomes" id="UP000807785"/>
    </source>
</evidence>
<dbReference type="InterPro" id="IPR015943">
    <property type="entry name" value="WD40/YVTN_repeat-like_dom_sf"/>
</dbReference>